<dbReference type="CTD" id="8582865"/>
<sequence>MEDVQKITMLAMKEDSPERDRDALLAILSFNVMLRESEAAKIKLGRSSFFNTSQAVMRTPDVPMETPDQRKVPIRFFASGRLEEALETSYFDALDEDAGCDREAGSDSSLLQKRRSQPHEENRAFNGGNSMQNKMEIGGRTSAVSH</sequence>
<dbReference type="AlphaFoldDB" id="A8XMQ9"/>
<protein>
    <submittedName>
        <fullName evidence="2">Protein CBG15763</fullName>
    </submittedName>
</protein>
<reference evidence="2 3" key="2">
    <citation type="journal article" date="2011" name="PLoS Genet.">
        <title>Caenorhabditis briggsae recombinant inbred line genotypes reveal inter-strain incompatibility and the evolution of recombination.</title>
        <authorList>
            <person name="Ross J.A."/>
            <person name="Koboldt D.C."/>
            <person name="Staisch J.E."/>
            <person name="Chamberlin H.M."/>
            <person name="Gupta B.P."/>
            <person name="Miller R.D."/>
            <person name="Baird S.E."/>
            <person name="Haag E.S."/>
        </authorList>
    </citation>
    <scope>NUCLEOTIDE SEQUENCE [LARGE SCALE GENOMIC DNA]</scope>
    <source>
        <strain evidence="2 3">AF16</strain>
    </source>
</reference>
<gene>
    <name evidence="2" type="ORF">CBG15763</name>
    <name evidence="2" type="ORF">CBG_15763</name>
</gene>
<name>A8XMQ9_CAEBR</name>
<dbReference type="STRING" id="6238.A8XMQ9"/>
<dbReference type="GeneID" id="8582865"/>
<proteinExistence type="predicted"/>
<evidence type="ECO:0000313" key="2">
    <source>
        <dbReference type="EMBL" id="CAP33935.2"/>
    </source>
</evidence>
<accession>A8XMQ9</accession>
<dbReference type="Proteomes" id="UP000008549">
    <property type="component" value="Unassembled WGS sequence"/>
</dbReference>
<reference evidence="2 3" key="1">
    <citation type="journal article" date="2003" name="PLoS Biol.">
        <title>The genome sequence of Caenorhabditis briggsae: a platform for comparative genomics.</title>
        <authorList>
            <person name="Stein L.D."/>
            <person name="Bao Z."/>
            <person name="Blasiar D."/>
            <person name="Blumenthal T."/>
            <person name="Brent M.R."/>
            <person name="Chen N."/>
            <person name="Chinwalla A."/>
            <person name="Clarke L."/>
            <person name="Clee C."/>
            <person name="Coghlan A."/>
            <person name="Coulson A."/>
            <person name="D'Eustachio P."/>
            <person name="Fitch D.H."/>
            <person name="Fulton L.A."/>
            <person name="Fulton R.E."/>
            <person name="Griffiths-Jones S."/>
            <person name="Harris T.W."/>
            <person name="Hillier L.W."/>
            <person name="Kamath R."/>
            <person name="Kuwabara P.E."/>
            <person name="Mardis E.R."/>
            <person name="Marra M.A."/>
            <person name="Miner T.L."/>
            <person name="Minx P."/>
            <person name="Mullikin J.C."/>
            <person name="Plumb R.W."/>
            <person name="Rogers J."/>
            <person name="Schein J.E."/>
            <person name="Sohrmann M."/>
            <person name="Spieth J."/>
            <person name="Stajich J.E."/>
            <person name="Wei C."/>
            <person name="Willey D."/>
            <person name="Wilson R.K."/>
            <person name="Durbin R."/>
            <person name="Waterston R.H."/>
        </authorList>
    </citation>
    <scope>NUCLEOTIDE SEQUENCE [LARGE SCALE GENOMIC DNA]</scope>
    <source>
        <strain evidence="2 3">AF16</strain>
    </source>
</reference>
<feature type="region of interest" description="Disordered" evidence="1">
    <location>
        <begin position="101"/>
        <end position="146"/>
    </location>
</feature>
<keyword evidence="3" id="KW-1185">Reference proteome</keyword>
<evidence type="ECO:0000256" key="1">
    <source>
        <dbReference type="SAM" id="MobiDB-lite"/>
    </source>
</evidence>
<dbReference type="RefSeq" id="XP_002640871.2">
    <property type="nucleotide sequence ID" value="XM_002640825.2"/>
</dbReference>
<evidence type="ECO:0000313" key="3">
    <source>
        <dbReference type="Proteomes" id="UP000008549"/>
    </source>
</evidence>
<organism evidence="2 3">
    <name type="scientific">Caenorhabditis briggsae</name>
    <dbReference type="NCBI Taxonomy" id="6238"/>
    <lineage>
        <taxon>Eukaryota</taxon>
        <taxon>Metazoa</taxon>
        <taxon>Ecdysozoa</taxon>
        <taxon>Nematoda</taxon>
        <taxon>Chromadorea</taxon>
        <taxon>Rhabditida</taxon>
        <taxon>Rhabditina</taxon>
        <taxon>Rhabditomorpha</taxon>
        <taxon>Rhabditoidea</taxon>
        <taxon>Rhabditidae</taxon>
        <taxon>Peloderinae</taxon>
        <taxon>Caenorhabditis</taxon>
    </lineage>
</organism>
<dbReference type="EMBL" id="HE600979">
    <property type="protein sequence ID" value="CAP33935.2"/>
    <property type="molecule type" value="Genomic_DNA"/>
</dbReference>
<dbReference type="HOGENOM" id="CLU_1779116_0_0_1"/>
<dbReference type="KEGG" id="cbr:CBG_15763"/>
<dbReference type="InParanoid" id="A8XMQ9"/>